<feature type="compositionally biased region" description="Polar residues" evidence="1">
    <location>
        <begin position="64"/>
        <end position="75"/>
    </location>
</feature>
<dbReference type="OrthoDB" id="5584477at2759"/>
<evidence type="ECO:0000313" key="4">
    <source>
        <dbReference type="Proteomes" id="UP000383932"/>
    </source>
</evidence>
<feature type="compositionally biased region" description="Low complexity" evidence="1">
    <location>
        <begin position="34"/>
        <end position="48"/>
    </location>
</feature>
<evidence type="ECO:0000313" key="3">
    <source>
        <dbReference type="EMBL" id="KAB5589656.1"/>
    </source>
</evidence>
<evidence type="ECO:0000256" key="1">
    <source>
        <dbReference type="SAM" id="MobiDB-lite"/>
    </source>
</evidence>
<sequence length="882" mass="98629">MATARKSNPRNLRSLTADASGPPGKRQRTSKLASIPQGSPSPSSGPLPGTIPVSSENKGDTLRRSSTASRCNTRPVQPHTLASIRSQPISSTLAQEVINGAHERAESLQGAPMDKRKMEVALCAEIDGAVFEYSPFCTEFFGFEDQDRGATIMKTLAQEPLFNHEGQPWTIDCTGLKGDEDSETWDTVAKILDTISYAAFKKDQFRPVHNTIRPFHKRMDADDPDDTNTQPDVIQAPMYSENRSHWADVEFFAECKADPKKKGEANPDKPKRAKLKHPKLKHALLQLARYARATLVHQIYRLHVFAIAVCGTKATFVRLGRSGILHSPPIDLSTDFETFALAAAGLFALSPERFGYNTDFYFWPKLTGEPNERRTEPNEDHELRELRIKAGNRIWRVVEVLCQRKCLVGRATLVLLLSRVKNRKQRVVMKQIHRDVSRQDEGESLKHFKDSHGICQCKWSETRGSTAVKEKEKLEPSSTASHFFVPCSETELQTSQSNSTTVSLGTKARSDPAKRAAIKNGRDGMLAPEDRILSLTIMVVGVGLWRIKRLPHLLRVLRDALVGFAKICWEDKIHRDVSEGNILCALPGGDSADNDTDPWSENKATLLDLDSEEDTSPVGDDPDLMFNEMDLQPEGGKIDAKTLDDYVKQRYGTDECRCNLPPMSEGDVDTPMSDSFVNQQPAGSDIDTPMSDGQVNQQFGPVKCLGKLHDLEFMVNQIRGESRGATRTGTPEFIAGQLLLATPDQPVSHTYLHDLESFFWVLVWMMVTYVEHGKKMSDVARRLFNDFCATHARALGNFKVRFICAPEASMGDIANLDNGWNLKPARDLVYFFAELLQYSIYKKTGERPEGVTDSFVVPEGQWPTIKYVIDKFDIAISKLPNF</sequence>
<dbReference type="EMBL" id="SSOP01000243">
    <property type="protein sequence ID" value="KAB5589656.1"/>
    <property type="molecule type" value="Genomic_DNA"/>
</dbReference>
<dbReference type="PANTHER" id="PTHR38248">
    <property type="entry name" value="FUNK1 6"/>
    <property type="match status" value="1"/>
</dbReference>
<feature type="compositionally biased region" description="Polar residues" evidence="1">
    <location>
        <begin position="1"/>
        <end position="14"/>
    </location>
</feature>
<feature type="domain" description="Fungal-type protein kinase" evidence="2">
    <location>
        <begin position="706"/>
        <end position="765"/>
    </location>
</feature>
<dbReference type="AlphaFoldDB" id="A0A5N5QDY7"/>
<keyword evidence="4" id="KW-1185">Reference proteome</keyword>
<dbReference type="InterPro" id="IPR040976">
    <property type="entry name" value="Pkinase_fungal"/>
</dbReference>
<dbReference type="PANTHER" id="PTHR38248:SF2">
    <property type="entry name" value="FUNK1 11"/>
    <property type="match status" value="1"/>
</dbReference>
<comment type="caution">
    <text evidence="3">The sequence shown here is derived from an EMBL/GenBank/DDBJ whole genome shotgun (WGS) entry which is preliminary data.</text>
</comment>
<accession>A0A5N5QDY7</accession>
<gene>
    <name evidence="3" type="ORF">CTheo_6895</name>
</gene>
<reference evidence="3 4" key="1">
    <citation type="journal article" date="2019" name="Fungal Biol. Biotechnol.">
        <title>Draft genome sequence of fastidious pathogen Ceratobasidium theobromae, which causes vascular-streak dieback in Theobroma cacao.</title>
        <authorList>
            <person name="Ali S.S."/>
            <person name="Asman A."/>
            <person name="Shao J."/>
            <person name="Firmansyah A.P."/>
            <person name="Susilo A.W."/>
            <person name="Rosmana A."/>
            <person name="McMahon P."/>
            <person name="Junaid M."/>
            <person name="Guest D."/>
            <person name="Kheng T.Y."/>
            <person name="Meinhardt L.W."/>
            <person name="Bailey B.A."/>
        </authorList>
    </citation>
    <scope>NUCLEOTIDE SEQUENCE [LARGE SCALE GENOMIC DNA]</scope>
    <source>
        <strain evidence="3 4">CT2</strain>
    </source>
</reference>
<dbReference type="Proteomes" id="UP000383932">
    <property type="component" value="Unassembled WGS sequence"/>
</dbReference>
<name>A0A5N5QDY7_9AGAM</name>
<feature type="region of interest" description="Disordered" evidence="1">
    <location>
        <begin position="1"/>
        <end position="78"/>
    </location>
</feature>
<dbReference type="Pfam" id="PF17667">
    <property type="entry name" value="Pkinase_fungal"/>
    <property type="match status" value="2"/>
</dbReference>
<organism evidence="3 4">
    <name type="scientific">Ceratobasidium theobromae</name>
    <dbReference type="NCBI Taxonomy" id="1582974"/>
    <lineage>
        <taxon>Eukaryota</taxon>
        <taxon>Fungi</taxon>
        <taxon>Dikarya</taxon>
        <taxon>Basidiomycota</taxon>
        <taxon>Agaricomycotina</taxon>
        <taxon>Agaricomycetes</taxon>
        <taxon>Cantharellales</taxon>
        <taxon>Ceratobasidiaceae</taxon>
        <taxon>Ceratobasidium</taxon>
    </lineage>
</organism>
<proteinExistence type="predicted"/>
<evidence type="ECO:0000259" key="2">
    <source>
        <dbReference type="Pfam" id="PF17667"/>
    </source>
</evidence>
<feature type="domain" description="Fungal-type protein kinase" evidence="2">
    <location>
        <begin position="277"/>
        <end position="612"/>
    </location>
</feature>
<protein>
    <recommendedName>
        <fullName evidence="2">Fungal-type protein kinase domain-containing protein</fullName>
    </recommendedName>
</protein>